<evidence type="ECO:0000259" key="5">
    <source>
        <dbReference type="PROSITE" id="PS51059"/>
    </source>
</evidence>
<accession>A0A4S8JTJ8</accession>
<name>A0A4S8JTJ8_MUSBA</name>
<dbReference type="Gene3D" id="3.90.228.10">
    <property type="match status" value="1"/>
</dbReference>
<protein>
    <recommendedName>
        <fullName evidence="9">RST domain-containing protein</fullName>
    </recommendedName>
</protein>
<feature type="domain" description="PARP catalytic" evidence="5">
    <location>
        <begin position="118"/>
        <end position="315"/>
    </location>
</feature>
<feature type="domain" description="RST" evidence="6">
    <location>
        <begin position="350"/>
        <end position="421"/>
    </location>
</feature>
<dbReference type="PANTHER" id="PTHR32263">
    <property type="entry name" value="INACTIVE POLY [ADP-RIBOSE] POLYMERASE SRO4-RELATED"/>
    <property type="match status" value="1"/>
</dbReference>
<evidence type="ECO:0000313" key="8">
    <source>
        <dbReference type="Proteomes" id="UP000317650"/>
    </source>
</evidence>
<evidence type="ECO:0000259" key="6">
    <source>
        <dbReference type="PROSITE" id="PS51879"/>
    </source>
</evidence>
<dbReference type="PROSITE" id="PS51059">
    <property type="entry name" value="PARP_CATALYTIC"/>
    <property type="match status" value="1"/>
</dbReference>
<dbReference type="EMBL" id="PYDT01000003">
    <property type="protein sequence ID" value="THU65471.1"/>
    <property type="molecule type" value="Genomic_DNA"/>
</dbReference>
<organism evidence="7 8">
    <name type="scientific">Musa balbisiana</name>
    <name type="common">Banana</name>
    <dbReference type="NCBI Taxonomy" id="52838"/>
    <lineage>
        <taxon>Eukaryota</taxon>
        <taxon>Viridiplantae</taxon>
        <taxon>Streptophyta</taxon>
        <taxon>Embryophyta</taxon>
        <taxon>Tracheophyta</taxon>
        <taxon>Spermatophyta</taxon>
        <taxon>Magnoliopsida</taxon>
        <taxon>Liliopsida</taxon>
        <taxon>Zingiberales</taxon>
        <taxon>Musaceae</taxon>
        <taxon>Musa</taxon>
    </lineage>
</organism>
<dbReference type="InterPro" id="IPR012317">
    <property type="entry name" value="Poly(ADP-ribose)pol_cat_dom"/>
</dbReference>
<gene>
    <name evidence="7" type="ORF">C4D60_Mb05t04010</name>
</gene>
<dbReference type="PANTHER" id="PTHR32263:SF5">
    <property type="entry name" value="INACTIVE POLY [ADP-RIBOSE] POLYMERASE SRO1-RELATED"/>
    <property type="match status" value="1"/>
</dbReference>
<evidence type="ECO:0000313" key="7">
    <source>
        <dbReference type="EMBL" id="THU65471.1"/>
    </source>
</evidence>
<reference evidence="7 8" key="1">
    <citation type="journal article" date="2019" name="Nat. Plants">
        <title>Genome sequencing of Musa balbisiana reveals subgenome evolution and function divergence in polyploid bananas.</title>
        <authorList>
            <person name="Yao X."/>
        </authorList>
    </citation>
    <scope>NUCLEOTIDE SEQUENCE [LARGE SCALE GENOMIC DNA]</scope>
    <source>
        <strain evidence="8">cv. DH-PKW</strain>
        <tissue evidence="7">Leaves</tissue>
    </source>
</reference>
<evidence type="ECO:0008006" key="9">
    <source>
        <dbReference type="Google" id="ProtNLM"/>
    </source>
</evidence>
<dbReference type="STRING" id="52838.A0A4S8JTJ8"/>
<comment type="subcellular location">
    <subcellularLocation>
        <location evidence="1">Nucleus</location>
    </subcellularLocation>
</comment>
<evidence type="ECO:0000256" key="4">
    <source>
        <dbReference type="ARBA" id="ARBA00023242"/>
    </source>
</evidence>
<dbReference type="GO" id="GO:0005634">
    <property type="term" value="C:nucleus"/>
    <property type="evidence" value="ECO:0007669"/>
    <property type="project" value="UniProtKB-SubCell"/>
</dbReference>
<keyword evidence="8" id="KW-1185">Reference proteome</keyword>
<evidence type="ECO:0000256" key="1">
    <source>
        <dbReference type="ARBA" id="ARBA00004123"/>
    </source>
</evidence>
<dbReference type="Proteomes" id="UP000317650">
    <property type="component" value="Chromosome 5"/>
</dbReference>
<keyword evidence="2" id="KW-0217">Developmental protein</keyword>
<dbReference type="SUPFAM" id="SSF56399">
    <property type="entry name" value="ADP-ribosylation"/>
    <property type="match status" value="1"/>
</dbReference>
<dbReference type="AlphaFoldDB" id="A0A4S8JTJ8"/>
<comment type="caution">
    <text evidence="7">The sequence shown here is derived from an EMBL/GenBank/DDBJ whole genome shotgun (WGS) entry which is preliminary data.</text>
</comment>
<dbReference type="Pfam" id="PF12174">
    <property type="entry name" value="RST"/>
    <property type="match status" value="1"/>
</dbReference>
<keyword evidence="4" id="KW-0539">Nucleus</keyword>
<dbReference type="GO" id="GO:0003950">
    <property type="term" value="F:NAD+ poly-ADP-ribosyltransferase activity"/>
    <property type="evidence" value="ECO:0007669"/>
    <property type="project" value="InterPro"/>
</dbReference>
<dbReference type="InterPro" id="IPR022003">
    <property type="entry name" value="RST"/>
</dbReference>
<evidence type="ECO:0000256" key="2">
    <source>
        <dbReference type="ARBA" id="ARBA00022473"/>
    </source>
</evidence>
<proteinExistence type="predicted"/>
<evidence type="ECO:0000256" key="3">
    <source>
        <dbReference type="ARBA" id="ARBA00023016"/>
    </source>
</evidence>
<keyword evidence="3" id="KW-0346">Stress response</keyword>
<sequence length="430" mass="48064">MLEVGRPQYSSSSLAARKRRIADRVPLFVAARPSADPLLLFSFFRSGTSRPLRLRGRVRALVAEMCYQAFNAESSSLRLDDEATFNVKRIKSEENSACAEDNETVGENDPCSFLPPNVSASGSWQEKVRPADDQRISAVQHLLLHSLCKVIDAKDIIGICKTPVENDLGLSRLSFFQEQVVVTQKLRGNANVRYAWLASSKGAVEEMMLKGVLKIPEQKPLARYSNVDDNGFIHMMLCRVIMGNMELIPMGSNQQQASHENFDSGVDDLQNPKHYIIWDLNMYTHIYAEFIVTINLPTNAKECLASDGGISYVSALTNSNSPCSLYQDKSHPSPVVANQLRGLSSGRAPRTPTSPWMPFSMLFAAISTKVPPQDMDLVNTHYEDFKKRKISRIDLVKKLRQIIGDKLLGSTIMRLQHMLPPMARHQAPKS</sequence>
<dbReference type="InterPro" id="IPR044964">
    <property type="entry name" value="RCD1/SRO1-5"/>
</dbReference>
<dbReference type="PROSITE" id="PS51879">
    <property type="entry name" value="RST"/>
    <property type="match status" value="1"/>
</dbReference>